<dbReference type="InterPro" id="IPR016164">
    <property type="entry name" value="FAD-linked_Oxase-like_C"/>
</dbReference>
<evidence type="ECO:0000256" key="2">
    <source>
        <dbReference type="ARBA" id="ARBA00022827"/>
    </source>
</evidence>
<keyword evidence="5" id="KW-1185">Reference proteome</keyword>
<dbReference type="GO" id="GO:0019154">
    <property type="term" value="F:glycolate dehydrogenase activity"/>
    <property type="evidence" value="ECO:0007669"/>
    <property type="project" value="UniProtKB-EC"/>
</dbReference>
<dbReference type="PANTHER" id="PTHR11748:SF103">
    <property type="entry name" value="GLYCOLATE OXIDASE SUBUNIT GLCE"/>
    <property type="match status" value="1"/>
</dbReference>
<dbReference type="InterPro" id="IPR016169">
    <property type="entry name" value="FAD-bd_PCMH_sub2"/>
</dbReference>
<evidence type="ECO:0000259" key="3">
    <source>
        <dbReference type="PROSITE" id="PS51387"/>
    </source>
</evidence>
<dbReference type="PROSITE" id="PS51387">
    <property type="entry name" value="FAD_PCMH"/>
    <property type="match status" value="1"/>
</dbReference>
<dbReference type="InterPro" id="IPR006094">
    <property type="entry name" value="Oxid_FAD_bind_N"/>
</dbReference>
<dbReference type="NCBIfam" id="NF008439">
    <property type="entry name" value="PRK11282.1"/>
    <property type="match status" value="1"/>
</dbReference>
<accession>A0ABV6IET1</accession>
<keyword evidence="1" id="KW-0285">Flavoprotein</keyword>
<dbReference type="SUPFAM" id="SSF56176">
    <property type="entry name" value="FAD-binding/transporter-associated domain-like"/>
    <property type="match status" value="1"/>
</dbReference>
<evidence type="ECO:0000256" key="1">
    <source>
        <dbReference type="ARBA" id="ARBA00022630"/>
    </source>
</evidence>
<proteinExistence type="predicted"/>
<gene>
    <name evidence="4" type="primary">glcE</name>
    <name evidence="4" type="ORF">ACFFJH_06885</name>
</gene>
<dbReference type="PANTHER" id="PTHR11748">
    <property type="entry name" value="D-LACTATE DEHYDROGENASE"/>
    <property type="match status" value="1"/>
</dbReference>
<dbReference type="SUPFAM" id="SSF55103">
    <property type="entry name" value="FAD-linked oxidases, C-terminal domain"/>
    <property type="match status" value="1"/>
</dbReference>
<dbReference type="EC" id="1.1.99.14" evidence="4"/>
<dbReference type="RefSeq" id="WP_390211183.1">
    <property type="nucleotide sequence ID" value="NZ_JBHLXJ010000007.1"/>
</dbReference>
<keyword evidence="2" id="KW-0274">FAD</keyword>
<dbReference type="Pfam" id="PF01565">
    <property type="entry name" value="FAD_binding_4"/>
    <property type="match status" value="1"/>
</dbReference>
<keyword evidence="4" id="KW-0560">Oxidoreductase</keyword>
<protein>
    <submittedName>
        <fullName evidence="4">Glycolate oxidase subunit GlcE</fullName>
        <ecNumber evidence="4">1.1.99.14</ecNumber>
    </submittedName>
</protein>
<reference evidence="4 5" key="1">
    <citation type="submission" date="2024-09" db="EMBL/GenBank/DDBJ databases">
        <authorList>
            <person name="Sun Q."/>
            <person name="Mori K."/>
        </authorList>
    </citation>
    <scope>NUCLEOTIDE SEQUENCE [LARGE SCALE GENOMIC DNA]</scope>
    <source>
        <strain evidence="4 5">CCM 8677</strain>
    </source>
</reference>
<comment type="caution">
    <text evidence="4">The sequence shown here is derived from an EMBL/GenBank/DDBJ whole genome shotgun (WGS) entry which is preliminary data.</text>
</comment>
<evidence type="ECO:0000313" key="4">
    <source>
        <dbReference type="EMBL" id="MFC0349526.1"/>
    </source>
</evidence>
<dbReference type="Proteomes" id="UP001589844">
    <property type="component" value="Unassembled WGS sequence"/>
</dbReference>
<dbReference type="EMBL" id="JBHLXJ010000007">
    <property type="protein sequence ID" value="MFC0349526.1"/>
    <property type="molecule type" value="Genomic_DNA"/>
</dbReference>
<feature type="domain" description="FAD-binding PCMH-type" evidence="3">
    <location>
        <begin position="1"/>
        <end position="172"/>
    </location>
</feature>
<sequence length="354" mass="38466">MDKILQQFREQILTASAEQQVLRIEGGGTKQWYGNPMVATSAVLNTQSYQGVISYEPTELVISARCGTSLKEIETLLDQHGQMLAFEPPHFGAVATVGGMLATGLSGPRRASVGAARDFVLGVTVMNGAGEILRFGGQVMKNVAGYDVSRLMAGSLGSLGLILDVSLKVLPKPVAETSLMFAMSEVDALTQLNRWAGQALPISASSYYAGRLMLRLSGSEAALRVAKQKLGGQKIDSATAYWTSLREQSHHFFTPEEDYALWRVSLPSTAPALKLRSKTLIEWGGAQRWLWTNEDEATLRSSVQAMGGHVTRFRYGSASTPGLTELSAPLLKIHRQLKAAFDPAMIFNRGRLFD</sequence>
<dbReference type="InterPro" id="IPR036318">
    <property type="entry name" value="FAD-bd_PCMH-like_sf"/>
</dbReference>
<name>A0ABV6IET1_9BURK</name>
<dbReference type="InterPro" id="IPR016166">
    <property type="entry name" value="FAD-bd_PCMH"/>
</dbReference>
<dbReference type="Gene3D" id="3.30.465.10">
    <property type="match status" value="1"/>
</dbReference>
<evidence type="ECO:0000313" key="5">
    <source>
        <dbReference type="Proteomes" id="UP001589844"/>
    </source>
</evidence>
<organism evidence="4 5">
    <name type="scientific">Undibacterium danionis</name>
    <dbReference type="NCBI Taxonomy" id="1812100"/>
    <lineage>
        <taxon>Bacteria</taxon>
        <taxon>Pseudomonadati</taxon>
        <taxon>Pseudomonadota</taxon>
        <taxon>Betaproteobacteria</taxon>
        <taxon>Burkholderiales</taxon>
        <taxon>Oxalobacteraceae</taxon>
        <taxon>Undibacterium</taxon>
    </lineage>
</organism>